<evidence type="ECO:0000256" key="1">
    <source>
        <dbReference type="ARBA" id="ARBA00004240"/>
    </source>
</evidence>
<dbReference type="SUPFAM" id="SSF51735">
    <property type="entry name" value="NAD(P)-binding Rossmann-fold domains"/>
    <property type="match status" value="1"/>
</dbReference>
<dbReference type="PIRSF" id="PIRSF000126">
    <property type="entry name" value="11-beta-HSD1"/>
    <property type="match status" value="1"/>
</dbReference>
<dbReference type="EMBL" id="JF805075">
    <property type="protein sequence ID" value="AEI30367.1"/>
    <property type="molecule type" value="Genomic_DNA"/>
</dbReference>
<gene>
    <name evidence="5" type="ORF">LDC_03307</name>
</gene>
<keyword evidence="3" id="KW-0560">Oxidoreductase</keyword>
<dbReference type="Gene3D" id="3.40.50.720">
    <property type="entry name" value="NAD(P)-binding Rossmann-like Domain"/>
    <property type="match status" value="1"/>
</dbReference>
<dbReference type="InterPro" id="IPR002347">
    <property type="entry name" value="SDR_fam"/>
</dbReference>
<dbReference type="SMART" id="SM00822">
    <property type="entry name" value="PKS_KR"/>
    <property type="match status" value="1"/>
</dbReference>
<dbReference type="PANTHER" id="PTHR43899:SF13">
    <property type="entry name" value="RH59310P"/>
    <property type="match status" value="1"/>
</dbReference>
<accession>F8UH60</accession>
<organism evidence="5">
    <name type="scientific">uncultured microorganism</name>
    <dbReference type="NCBI Taxonomy" id="358574"/>
    <lineage>
        <taxon>unclassified sequences</taxon>
        <taxon>environmental samples</taxon>
    </lineage>
</organism>
<evidence type="ECO:0000313" key="5">
    <source>
        <dbReference type="EMBL" id="AEI30367.1"/>
    </source>
</evidence>
<name>F8UH60_9ZZZZ</name>
<evidence type="ECO:0000256" key="2">
    <source>
        <dbReference type="ARBA" id="ARBA00006484"/>
    </source>
</evidence>
<reference evidence="5" key="1">
    <citation type="submission" date="2011-04" db="EMBL/GenBank/DDBJ databases">
        <title>Taxonomic and functional metagenomic profiling of the microbial community in the anoxic sediment of a brackish shallow lake (Laguna de Carrizo Central Spain).</title>
        <authorList>
            <consortium name="CONSOLIDER consortium CSD2007-00005"/>
            <person name="Guazzaroni M.-E."/>
            <person name="Richter M."/>
            <person name="Garcia-Salamanca A."/>
            <person name="Yarza P."/>
            <person name="Ferrer M."/>
        </authorList>
    </citation>
    <scope>NUCLEOTIDE SEQUENCE</scope>
</reference>
<sequence>MNAPRTDSVVGERVCRYGAWAVVTGASDGIGRAFAAELAAHGLHLVVVARRGERLRALAQELASQHGTQTRVLALDLGHSGALDTLRAATADLDVGLLVAAAGYGSTGPLAASDLACELDQLQVNVGAVLAQCWHFGRTFAERGRGGIVLMSSVVAFQGTPMSANYAATKAYVQSLAEALQRELKPCGVDVIASAPGPVGTGFAERARMRMASAENPAVVAGETLRALGRRTTVRPGGLAKLLGWSLATAPRALRVQIMGRIMGGMTVTQRRVG</sequence>
<proteinExistence type="inferred from homology"/>
<dbReference type="PRINTS" id="PR00081">
    <property type="entry name" value="GDHRDH"/>
</dbReference>
<dbReference type="PANTHER" id="PTHR43899">
    <property type="entry name" value="RH59310P"/>
    <property type="match status" value="1"/>
</dbReference>
<dbReference type="GO" id="GO:0016491">
    <property type="term" value="F:oxidoreductase activity"/>
    <property type="evidence" value="ECO:0007669"/>
    <property type="project" value="UniProtKB-KW"/>
</dbReference>
<dbReference type="InterPro" id="IPR020904">
    <property type="entry name" value="Sc_DH/Rdtase_CS"/>
</dbReference>
<dbReference type="Pfam" id="PF00106">
    <property type="entry name" value="adh_short"/>
    <property type="match status" value="1"/>
</dbReference>
<evidence type="ECO:0000259" key="4">
    <source>
        <dbReference type="SMART" id="SM00822"/>
    </source>
</evidence>
<dbReference type="PROSITE" id="PS00061">
    <property type="entry name" value="ADH_SHORT"/>
    <property type="match status" value="1"/>
</dbReference>
<feature type="domain" description="Ketoreductase" evidence="4">
    <location>
        <begin position="19"/>
        <end position="201"/>
    </location>
</feature>
<evidence type="ECO:0000256" key="3">
    <source>
        <dbReference type="ARBA" id="ARBA00023002"/>
    </source>
</evidence>
<comment type="similarity">
    <text evidence="2">Belongs to the short-chain dehydrogenases/reductases (SDR) family.</text>
</comment>
<dbReference type="AlphaFoldDB" id="F8UH60"/>
<dbReference type="InterPro" id="IPR051019">
    <property type="entry name" value="VLCFA-Steroid_DH"/>
</dbReference>
<dbReference type="InterPro" id="IPR057326">
    <property type="entry name" value="KR_dom"/>
</dbReference>
<comment type="subcellular location">
    <subcellularLocation>
        <location evidence="1">Endoplasmic reticulum</location>
    </subcellularLocation>
</comment>
<protein>
    <submittedName>
        <fullName evidence="5">Short-chain dehydrogenase/reductase SDR</fullName>
    </submittedName>
</protein>
<dbReference type="InterPro" id="IPR036291">
    <property type="entry name" value="NAD(P)-bd_dom_sf"/>
</dbReference>